<evidence type="ECO:0000256" key="2">
    <source>
        <dbReference type="ARBA" id="ARBA00022643"/>
    </source>
</evidence>
<dbReference type="GO" id="GO:0016491">
    <property type="term" value="F:oxidoreductase activity"/>
    <property type="evidence" value="ECO:0007669"/>
    <property type="project" value="UniProtKB-KW"/>
</dbReference>
<dbReference type="PIRSF" id="PIRSF000337">
    <property type="entry name" value="NTA_MOA"/>
    <property type="match status" value="1"/>
</dbReference>
<dbReference type="InterPro" id="IPR036661">
    <property type="entry name" value="Luciferase-like_sf"/>
</dbReference>
<gene>
    <name evidence="8" type="ORF">Q7A36_24135</name>
</gene>
<evidence type="ECO:0000259" key="7">
    <source>
        <dbReference type="Pfam" id="PF00296"/>
    </source>
</evidence>
<keyword evidence="3 8" id="KW-0560">Oxidoreductase</keyword>
<evidence type="ECO:0000256" key="4">
    <source>
        <dbReference type="ARBA" id="ARBA00023033"/>
    </source>
</evidence>
<dbReference type="EMBL" id="JAUTWS010000029">
    <property type="protein sequence ID" value="MDO9711458.1"/>
    <property type="molecule type" value="Genomic_DNA"/>
</dbReference>
<dbReference type="RefSeq" id="WP_305106317.1">
    <property type="nucleotide sequence ID" value="NZ_JAUTWS010000029.1"/>
</dbReference>
<keyword evidence="4" id="KW-0503">Monooxygenase</keyword>
<keyword evidence="9" id="KW-1185">Reference proteome</keyword>
<keyword evidence="1" id="KW-0285">Flavoprotein</keyword>
<dbReference type="Pfam" id="PF00296">
    <property type="entry name" value="Bac_luciferase"/>
    <property type="match status" value="1"/>
</dbReference>
<dbReference type="InterPro" id="IPR011251">
    <property type="entry name" value="Luciferase-like_dom"/>
</dbReference>
<keyword evidence="2" id="KW-0288">FMN</keyword>
<dbReference type="PANTHER" id="PTHR30011:SF16">
    <property type="entry name" value="C2H2 FINGER DOMAIN TRANSCRIPTION FACTOR (EUROFUNG)-RELATED"/>
    <property type="match status" value="1"/>
</dbReference>
<comment type="similarity">
    <text evidence="5">Belongs to the NtaA/SnaA/DszA monooxygenase family.</text>
</comment>
<dbReference type="InterPro" id="IPR051260">
    <property type="entry name" value="Diverse_substr_monoxygenases"/>
</dbReference>
<dbReference type="SUPFAM" id="SSF51679">
    <property type="entry name" value="Bacterial luciferase-like"/>
    <property type="match status" value="1"/>
</dbReference>
<dbReference type="Gene3D" id="3.20.20.30">
    <property type="entry name" value="Luciferase-like domain"/>
    <property type="match status" value="1"/>
</dbReference>
<feature type="region of interest" description="Disordered" evidence="6">
    <location>
        <begin position="438"/>
        <end position="457"/>
    </location>
</feature>
<organism evidence="8 9">
    <name type="scientific">Paracraurococcus lichenis</name>
    <dbReference type="NCBI Taxonomy" id="3064888"/>
    <lineage>
        <taxon>Bacteria</taxon>
        <taxon>Pseudomonadati</taxon>
        <taxon>Pseudomonadota</taxon>
        <taxon>Alphaproteobacteria</taxon>
        <taxon>Acetobacterales</taxon>
        <taxon>Roseomonadaceae</taxon>
        <taxon>Paracraurococcus</taxon>
    </lineage>
</organism>
<dbReference type="EC" id="1.-.-.-" evidence="8"/>
<evidence type="ECO:0000256" key="3">
    <source>
        <dbReference type="ARBA" id="ARBA00023002"/>
    </source>
</evidence>
<dbReference type="Proteomes" id="UP001243009">
    <property type="component" value="Unassembled WGS sequence"/>
</dbReference>
<evidence type="ECO:0000313" key="9">
    <source>
        <dbReference type="Proteomes" id="UP001243009"/>
    </source>
</evidence>
<comment type="caution">
    <text evidence="8">The sequence shown here is derived from an EMBL/GenBank/DDBJ whole genome shotgun (WGS) entry which is preliminary data.</text>
</comment>
<evidence type="ECO:0000256" key="1">
    <source>
        <dbReference type="ARBA" id="ARBA00022630"/>
    </source>
</evidence>
<accession>A0ABT9E5N5</accession>
<reference evidence="8 9" key="1">
    <citation type="submission" date="2023-08" db="EMBL/GenBank/DDBJ databases">
        <title>The draft genome sequence of Paracraurococcus sp. LOR1-02.</title>
        <authorList>
            <person name="Kingkaew E."/>
            <person name="Tanasupawat S."/>
        </authorList>
    </citation>
    <scope>NUCLEOTIDE SEQUENCE [LARGE SCALE GENOMIC DNA]</scope>
    <source>
        <strain evidence="8 9">LOR1-02</strain>
    </source>
</reference>
<evidence type="ECO:0000256" key="5">
    <source>
        <dbReference type="ARBA" id="ARBA00033748"/>
    </source>
</evidence>
<feature type="compositionally biased region" description="Basic residues" evidence="6">
    <location>
        <begin position="447"/>
        <end position="457"/>
    </location>
</feature>
<dbReference type="InterPro" id="IPR016215">
    <property type="entry name" value="NTA_MOA"/>
</dbReference>
<feature type="domain" description="Luciferase-like" evidence="7">
    <location>
        <begin position="26"/>
        <end position="387"/>
    </location>
</feature>
<dbReference type="PANTHER" id="PTHR30011">
    <property type="entry name" value="ALKANESULFONATE MONOOXYGENASE-RELATED"/>
    <property type="match status" value="1"/>
</dbReference>
<proteinExistence type="inferred from homology"/>
<sequence>MTREIRLNAFHMNAPGHSWPGLWAHPRDASARHDTPEYWTQLARIAERGKLDAVFLADVIGVYDVYGGIPDAAFRAGAQAPTLDPFPVVPLMAAVTEHLGFGVTATLSYERPYLLARRFSTLDHLTRGRMAWNIVTGILDSGAKGAGQAGLGAHDERYAAAEEYLEVVYALWEGSWADDALVQDREARQYIRPDRVRRISHRGAHYDLDAIHLVHPTPQRTPLLFQAGASAAGRNFAGGHAEAVFINGHTRPLVAETVRDLRRRAVARGRQADDVRVFLGASIIVAPTDAEARDRHAEYERWIDYPGSLALLSGWSGIDLSRYGLDEPIRHVTGNAMQSLIEAITTRSPERAWTVRDLAHFGQAGGRGAFLVGSPTTVADELQRWVEEADLDGFNLTRLVFPEGLEAVVDLLVPELQSRGVFKTQYAPGPLRQKLFGAPRLPDRHPAARHRAFGPDR</sequence>
<evidence type="ECO:0000313" key="8">
    <source>
        <dbReference type="EMBL" id="MDO9711458.1"/>
    </source>
</evidence>
<dbReference type="NCBIfam" id="TIGR03860">
    <property type="entry name" value="FMN_nitrolo"/>
    <property type="match status" value="1"/>
</dbReference>
<protein>
    <submittedName>
        <fullName evidence="8">LLM class flavin-dependent oxidoreductase</fullName>
        <ecNumber evidence="8">1.-.-.-</ecNumber>
    </submittedName>
</protein>
<name>A0ABT9E5N5_9PROT</name>
<evidence type="ECO:0000256" key="6">
    <source>
        <dbReference type="SAM" id="MobiDB-lite"/>
    </source>
</evidence>